<organism evidence="1 2">
    <name type="scientific">Salipiger marinus</name>
    <dbReference type="NCBI Taxonomy" id="555512"/>
    <lineage>
        <taxon>Bacteria</taxon>
        <taxon>Pseudomonadati</taxon>
        <taxon>Pseudomonadota</taxon>
        <taxon>Alphaproteobacteria</taxon>
        <taxon>Rhodobacterales</taxon>
        <taxon>Roseobacteraceae</taxon>
        <taxon>Salipiger</taxon>
    </lineage>
</organism>
<evidence type="ECO:0000313" key="2">
    <source>
        <dbReference type="Proteomes" id="UP000199093"/>
    </source>
</evidence>
<dbReference type="Gene3D" id="3.40.630.40">
    <property type="entry name" value="Zn-dependent exopeptidases"/>
    <property type="match status" value="1"/>
</dbReference>
<dbReference type="RefSeq" id="WP_089850579.1">
    <property type="nucleotide sequence ID" value="NZ_FNEJ01000023.1"/>
</dbReference>
<keyword evidence="2" id="KW-1185">Reference proteome</keyword>
<dbReference type="EMBL" id="FNEJ01000023">
    <property type="protein sequence ID" value="SDJ24680.1"/>
    <property type="molecule type" value="Genomic_DNA"/>
</dbReference>
<dbReference type="Pfam" id="PF05013">
    <property type="entry name" value="FGase"/>
    <property type="match status" value="1"/>
</dbReference>
<dbReference type="GO" id="GO:0016787">
    <property type="term" value="F:hydrolase activity"/>
    <property type="evidence" value="ECO:0007669"/>
    <property type="project" value="UniProtKB-KW"/>
</dbReference>
<dbReference type="STRING" id="555512.SAMN04487993_102313"/>
<proteinExistence type="predicted"/>
<name>A0A1G8S7M9_9RHOB</name>
<protein>
    <submittedName>
        <fullName evidence="1">Predicted N-formylglutamate amidohydrolase</fullName>
    </submittedName>
</protein>
<dbReference type="SUPFAM" id="SSF53187">
    <property type="entry name" value="Zn-dependent exopeptidases"/>
    <property type="match status" value="1"/>
</dbReference>
<dbReference type="InterPro" id="IPR007709">
    <property type="entry name" value="N-FG_amidohydro"/>
</dbReference>
<dbReference type="Proteomes" id="UP000199093">
    <property type="component" value="Unassembled WGS sequence"/>
</dbReference>
<reference evidence="1 2" key="1">
    <citation type="submission" date="2016-10" db="EMBL/GenBank/DDBJ databases">
        <authorList>
            <person name="de Groot N.N."/>
        </authorList>
    </citation>
    <scope>NUCLEOTIDE SEQUENCE [LARGE SCALE GENOMIC DNA]</scope>
    <source>
        <strain evidence="1 2">DSM 26424</strain>
    </source>
</reference>
<accession>A0A1G8S7M9</accession>
<dbReference type="AlphaFoldDB" id="A0A1G8S7M9"/>
<keyword evidence="1" id="KW-0378">Hydrolase</keyword>
<gene>
    <name evidence="1" type="ORF">SAMN04487993_102313</name>
</gene>
<dbReference type="OrthoDB" id="9815326at2"/>
<sequence length="246" mass="26935">MIEAPVLLNPEGRFPGLIVVDHAGTATPARFGALGLAENWRHTHHFCDLGVAPLAQALAQRLDAPVLLGTVSRLVIDLNRWLDDPRSILTQVEGVPVPGNVTLDPATRRARQDAIFWPYHAAITSVWDRVTRRHRDPLFFALHSCTRQFGGQRRPWDGGTIWNEAPTLAHPLLEALGTLGLTLGDNQPYSGREGAYTLDRHTWGSGYRACGFEVSNDLLETPQGQADWANRLGDALSTLTQTGAVA</sequence>
<evidence type="ECO:0000313" key="1">
    <source>
        <dbReference type="EMBL" id="SDJ24680.1"/>
    </source>
</evidence>